<keyword evidence="1" id="KW-0812">Transmembrane</keyword>
<dbReference type="PROSITE" id="PS51257">
    <property type="entry name" value="PROKAR_LIPOPROTEIN"/>
    <property type="match status" value="1"/>
</dbReference>
<name>A0A7G5FHV7_9CORY</name>
<gene>
    <name evidence="2" type="ORF">HW450_05655</name>
</gene>
<dbReference type="Pfam" id="PF10825">
    <property type="entry name" value="DUF2752"/>
    <property type="match status" value="1"/>
</dbReference>
<accession>A0A7G5FHV7</accession>
<feature type="transmembrane region" description="Helical" evidence="1">
    <location>
        <begin position="73"/>
        <end position="92"/>
    </location>
</feature>
<organism evidence="2 3">
    <name type="scientific">Corynebacterium hindlerae</name>
    <dbReference type="NCBI Taxonomy" id="699041"/>
    <lineage>
        <taxon>Bacteria</taxon>
        <taxon>Bacillati</taxon>
        <taxon>Actinomycetota</taxon>
        <taxon>Actinomycetes</taxon>
        <taxon>Mycobacteriales</taxon>
        <taxon>Corynebacteriaceae</taxon>
        <taxon>Corynebacterium</taxon>
    </lineage>
</organism>
<dbReference type="AlphaFoldDB" id="A0A7G5FHV7"/>
<dbReference type="RefSeq" id="WP_182387008.1">
    <property type="nucleotide sequence ID" value="NZ_CP059833.1"/>
</dbReference>
<evidence type="ECO:0000256" key="1">
    <source>
        <dbReference type="SAM" id="Phobius"/>
    </source>
</evidence>
<reference evidence="2 3" key="1">
    <citation type="submission" date="2020-07" db="EMBL/GenBank/DDBJ databases">
        <title>non toxigenic Corynebacterium sp. nov from a clinical source.</title>
        <authorList>
            <person name="Bernier A.-M."/>
            <person name="Bernard K."/>
        </authorList>
    </citation>
    <scope>NUCLEOTIDE SEQUENCE [LARGE SCALE GENOMIC DNA]</scope>
    <source>
        <strain evidence="3">NML 93-0612</strain>
    </source>
</reference>
<keyword evidence="1" id="KW-1133">Transmembrane helix</keyword>
<keyword evidence="3" id="KW-1185">Reference proteome</keyword>
<proteinExistence type="predicted"/>
<dbReference type="EMBL" id="CP059833">
    <property type="protein sequence ID" value="QMV86198.1"/>
    <property type="molecule type" value="Genomic_DNA"/>
</dbReference>
<protein>
    <submittedName>
        <fullName evidence="2">DUF2752 domain-containing protein</fullName>
    </submittedName>
</protein>
<evidence type="ECO:0000313" key="3">
    <source>
        <dbReference type="Proteomes" id="UP000515570"/>
    </source>
</evidence>
<evidence type="ECO:0000313" key="2">
    <source>
        <dbReference type="EMBL" id="QMV86198.1"/>
    </source>
</evidence>
<dbReference type="Proteomes" id="UP000515570">
    <property type="component" value="Chromosome"/>
</dbReference>
<dbReference type="InterPro" id="IPR021215">
    <property type="entry name" value="DUF2752"/>
</dbReference>
<feature type="transmembrane region" description="Helical" evidence="1">
    <location>
        <begin position="104"/>
        <end position="123"/>
    </location>
</feature>
<sequence>MSRLTSHPVAPLFVGATAVCGCVAVAVADPETPGGVIPVCPTKALLGINCPGCGSMRMIQCLTQLRFSDALRYNALGLLFVLILIWAWVAWLGKTCGKKIPDFLQWKHAPVVVGVLIAVWFVIRVLPFEPFRSLQV</sequence>
<keyword evidence="1" id="KW-0472">Membrane</keyword>